<evidence type="ECO:0000256" key="1">
    <source>
        <dbReference type="SAM" id="SignalP"/>
    </source>
</evidence>
<dbReference type="GeneID" id="17038692"/>
<dbReference type="EMBL" id="AGSI01000014">
    <property type="protein sequence ID" value="EIE20713.1"/>
    <property type="molecule type" value="Genomic_DNA"/>
</dbReference>
<accession>I0YQP4</accession>
<comment type="caution">
    <text evidence="2">The sequence shown here is derived from an EMBL/GenBank/DDBJ whole genome shotgun (WGS) entry which is preliminary data.</text>
</comment>
<organism evidence="2 3">
    <name type="scientific">Coccomyxa subellipsoidea (strain C-169)</name>
    <name type="common">Green microalga</name>
    <dbReference type="NCBI Taxonomy" id="574566"/>
    <lineage>
        <taxon>Eukaryota</taxon>
        <taxon>Viridiplantae</taxon>
        <taxon>Chlorophyta</taxon>
        <taxon>core chlorophytes</taxon>
        <taxon>Trebouxiophyceae</taxon>
        <taxon>Trebouxiophyceae incertae sedis</taxon>
        <taxon>Coccomyxaceae</taxon>
        <taxon>Coccomyxa</taxon>
        <taxon>Coccomyxa subellipsoidea</taxon>
    </lineage>
</organism>
<dbReference type="AlphaFoldDB" id="I0YQP4"/>
<reference evidence="2 3" key="1">
    <citation type="journal article" date="2012" name="Genome Biol.">
        <title>The genome of the polar eukaryotic microalga coccomyxa subellipsoidea reveals traits of cold adaptation.</title>
        <authorList>
            <person name="Blanc G."/>
            <person name="Agarkova I."/>
            <person name="Grimwood J."/>
            <person name="Kuo A."/>
            <person name="Brueggeman A."/>
            <person name="Dunigan D."/>
            <person name="Gurnon J."/>
            <person name="Ladunga I."/>
            <person name="Lindquist E."/>
            <person name="Lucas S."/>
            <person name="Pangilinan J."/>
            <person name="Proschold T."/>
            <person name="Salamov A."/>
            <person name="Schmutz J."/>
            <person name="Weeks D."/>
            <person name="Yamada T."/>
            <person name="Claverie J.M."/>
            <person name="Grigoriev I."/>
            <person name="Van Etten J."/>
            <person name="Lomsadze A."/>
            <person name="Borodovsky M."/>
        </authorList>
    </citation>
    <scope>NUCLEOTIDE SEQUENCE [LARGE SCALE GENOMIC DNA]</scope>
    <source>
        <strain evidence="2 3">C-169</strain>
    </source>
</reference>
<keyword evidence="1" id="KW-0732">Signal</keyword>
<protein>
    <submittedName>
        <fullName evidence="2">Uncharacterized protein</fullName>
    </submittedName>
</protein>
<dbReference type="Proteomes" id="UP000007264">
    <property type="component" value="Unassembled WGS sequence"/>
</dbReference>
<evidence type="ECO:0000313" key="2">
    <source>
        <dbReference type="EMBL" id="EIE20713.1"/>
    </source>
</evidence>
<feature type="chain" id="PRO_5003636385" evidence="1">
    <location>
        <begin position="22"/>
        <end position="287"/>
    </location>
</feature>
<sequence length="287" mass="29825">MMYFFLAIVASLAVFAAPSAAITDIQILNFALNLECLEAEFYSYAAFGKGLNATLLGGGPGSTGGQKAKLSYAVQQYALEIAEDELNHVAFLRSALGDKAVPCPQIDIGTAFSAIIDAALGSKATSYKFSPYDNDLDFLLGSFLFEDVGVTAYLGAAPAITDKTVLGAAGGILAVEAYHAGIIRTLLYQDGAYPVVPYKIQTVDFVQALSNLRAAVGGGKDQGITSPAADGSLYVPYLTSKYESNLVPTNAASLAFARTIPEVLAIVYGGSASTPGAFFPEGINPGV</sequence>
<dbReference type="OrthoDB" id="1001765at2759"/>
<name>I0YQP4_COCSC</name>
<dbReference type="InterPro" id="IPR052965">
    <property type="entry name" value="Pigment-catalase-like"/>
</dbReference>
<dbReference type="KEGG" id="csl:COCSUDRAFT_57278"/>
<dbReference type="RefSeq" id="XP_005645257.1">
    <property type="nucleotide sequence ID" value="XM_005645200.1"/>
</dbReference>
<dbReference type="PANTHER" id="PTHR31694">
    <property type="entry name" value="DESICCATION-LIKE PROTEIN"/>
    <property type="match status" value="1"/>
</dbReference>
<keyword evidence="3" id="KW-1185">Reference proteome</keyword>
<dbReference type="Pfam" id="PF13668">
    <property type="entry name" value="Ferritin_2"/>
    <property type="match status" value="1"/>
</dbReference>
<dbReference type="SUPFAM" id="SSF47240">
    <property type="entry name" value="Ferritin-like"/>
    <property type="match status" value="1"/>
</dbReference>
<dbReference type="InterPro" id="IPR009078">
    <property type="entry name" value="Ferritin-like_SF"/>
</dbReference>
<evidence type="ECO:0000313" key="3">
    <source>
        <dbReference type="Proteomes" id="UP000007264"/>
    </source>
</evidence>
<proteinExistence type="predicted"/>
<gene>
    <name evidence="2" type="ORF">COCSUDRAFT_57278</name>
</gene>
<dbReference type="eggNOG" id="ENOG502QR8B">
    <property type="taxonomic scope" value="Eukaryota"/>
</dbReference>
<feature type="signal peptide" evidence="1">
    <location>
        <begin position="1"/>
        <end position="21"/>
    </location>
</feature>
<dbReference type="PANTHER" id="PTHR31694:SF26">
    <property type="entry name" value="OS05G0151100 PROTEIN"/>
    <property type="match status" value="1"/>
</dbReference>